<organism evidence="1">
    <name type="scientific">Timspurckia oligopyrenoides</name>
    <dbReference type="NCBI Taxonomy" id="708627"/>
    <lineage>
        <taxon>Eukaryota</taxon>
        <taxon>Rhodophyta</taxon>
        <taxon>Bangiophyceae</taxon>
        <taxon>Porphyridiales</taxon>
        <taxon>Porphyridiaceae</taxon>
        <taxon>Timspurckia</taxon>
    </lineage>
</organism>
<accession>A0A7S1EV19</accession>
<name>A0A7S1EV19_9RHOD</name>
<dbReference type="AlphaFoldDB" id="A0A7S1EV19"/>
<dbReference type="EMBL" id="HBFP01013659">
    <property type="protein sequence ID" value="CAD8825470.1"/>
    <property type="molecule type" value="Transcribed_RNA"/>
</dbReference>
<protein>
    <submittedName>
        <fullName evidence="1">Uncharacterized protein</fullName>
    </submittedName>
</protein>
<sequence length="129" mass="14967">MRVLALHLNIFIRIRINCEDFNSRVRSRTLSVRVHSTAQVTRSHPSLTSKLLRNIPCALISRCKNRYKFRVVSKLNERSSNMRAYRIALILWALSLLCSKRIPGIPARERGITSNCRTTQWAENEKTES</sequence>
<reference evidence="1" key="1">
    <citation type="submission" date="2021-01" db="EMBL/GenBank/DDBJ databases">
        <authorList>
            <person name="Corre E."/>
            <person name="Pelletier E."/>
            <person name="Niang G."/>
            <person name="Scheremetjew M."/>
            <person name="Finn R."/>
            <person name="Kale V."/>
            <person name="Holt S."/>
            <person name="Cochrane G."/>
            <person name="Meng A."/>
            <person name="Brown T."/>
            <person name="Cohen L."/>
        </authorList>
    </citation>
    <scope>NUCLEOTIDE SEQUENCE</scope>
    <source>
        <strain evidence="1">CCMP3278</strain>
    </source>
</reference>
<gene>
    <name evidence="1" type="ORF">TOLI1172_LOCUS9870</name>
</gene>
<evidence type="ECO:0000313" key="1">
    <source>
        <dbReference type="EMBL" id="CAD8825470.1"/>
    </source>
</evidence>
<proteinExistence type="predicted"/>